<name>A0AAF0WMD7_DAUCS</name>
<evidence type="ECO:0000256" key="7">
    <source>
        <dbReference type="ARBA" id="ARBA00022989"/>
    </source>
</evidence>
<dbReference type="FunFam" id="3.60.21.10:FF:000135">
    <property type="entry name" value="Os06g0222800 protein"/>
    <property type="match status" value="1"/>
</dbReference>
<evidence type="ECO:0000256" key="2">
    <source>
        <dbReference type="ARBA" id="ARBA00004141"/>
    </source>
</evidence>
<dbReference type="KEGG" id="dcr:108213114"/>
<evidence type="ECO:0000256" key="5">
    <source>
        <dbReference type="ARBA" id="ARBA00022723"/>
    </source>
</evidence>
<evidence type="ECO:0000259" key="11">
    <source>
        <dbReference type="Pfam" id="PF00149"/>
    </source>
</evidence>
<feature type="chain" id="PRO_5041948221" description="Calcineurin-like phosphoesterase domain-containing protein" evidence="10">
    <location>
        <begin position="24"/>
        <end position="398"/>
    </location>
</feature>
<keyword evidence="8" id="KW-0472">Membrane</keyword>
<feature type="signal peptide" evidence="10">
    <location>
        <begin position="1"/>
        <end position="23"/>
    </location>
</feature>
<evidence type="ECO:0000256" key="8">
    <source>
        <dbReference type="ARBA" id="ARBA00023136"/>
    </source>
</evidence>
<feature type="domain" description="Calcineurin-like phosphoesterase" evidence="11">
    <location>
        <begin position="77"/>
        <end position="318"/>
    </location>
</feature>
<keyword evidence="4" id="KW-0812">Transmembrane</keyword>
<dbReference type="Proteomes" id="UP000077755">
    <property type="component" value="Chromosome 3"/>
</dbReference>
<comment type="cofactor">
    <cofactor evidence="1">
        <name>Mn(2+)</name>
        <dbReference type="ChEBI" id="CHEBI:29035"/>
    </cofactor>
</comment>
<keyword evidence="5" id="KW-0479">Metal-binding</keyword>
<evidence type="ECO:0000256" key="1">
    <source>
        <dbReference type="ARBA" id="ARBA00001936"/>
    </source>
</evidence>
<evidence type="ECO:0000256" key="10">
    <source>
        <dbReference type="SAM" id="SignalP"/>
    </source>
</evidence>
<dbReference type="PANTHER" id="PTHR13315:SF0">
    <property type="entry name" value="METALLOPHOSPHOESTERASE 1"/>
    <property type="match status" value="1"/>
</dbReference>
<dbReference type="PANTHER" id="PTHR13315">
    <property type="entry name" value="METALLO PHOSPHOESTERASE RELATED"/>
    <property type="match status" value="1"/>
</dbReference>
<keyword evidence="13" id="KW-1185">Reference proteome</keyword>
<comment type="similarity">
    <text evidence="3">Belongs to the metallophosphoesterase superfamily. MPPE1 family.</text>
</comment>
<sequence length="398" mass="44415">MALIKILPFVIIIILIIYEDRISTPSCKLVPSSNPPENISEEIGQNSSEDDLKVMIVANLLLLGSKAGYFNFFFRDYYLSKFFKKSFQVLKPDMLLVLGDVSARGAELTRSNWSSVIQQFHRVLGPFLELPYHVLLGDRDIGGCSDLNSGSVSWISSNFPGLDSSGCSAFGIGNISFVSLNSVALLCGDNSLRFGVEKTVETESTELQMETEQTEQPVQVSKDIRLEDFIWRENALSSGSGPVLLLHMPLHLRANRFQESNMYDKKAEYKHQDATRKGSSDLAGLGPYELWHTLPLNATEYIFQALKPRIIFSAHTHKFCDRTHYDGTREITVPAMSWEAVDDPGFVFASFKSNRKSITVSHCLLAKESSVIFTCTSILVLSILSLLVTHTPQNNIIS</sequence>
<comment type="subcellular location">
    <subcellularLocation>
        <location evidence="2">Membrane</location>
        <topology evidence="2">Multi-pass membrane protein</topology>
    </subcellularLocation>
</comment>
<evidence type="ECO:0000313" key="12">
    <source>
        <dbReference type="EMBL" id="WOG90595.1"/>
    </source>
</evidence>
<dbReference type="GO" id="GO:0046872">
    <property type="term" value="F:metal ion binding"/>
    <property type="evidence" value="ECO:0007669"/>
    <property type="project" value="UniProtKB-KW"/>
</dbReference>
<dbReference type="AlphaFoldDB" id="A0AAF0WMD7"/>
<evidence type="ECO:0000256" key="9">
    <source>
        <dbReference type="ARBA" id="ARBA00023211"/>
    </source>
</evidence>
<dbReference type="GO" id="GO:0006506">
    <property type="term" value="P:GPI anchor biosynthetic process"/>
    <property type="evidence" value="ECO:0007669"/>
    <property type="project" value="InterPro"/>
</dbReference>
<keyword evidence="6" id="KW-0378">Hydrolase</keyword>
<reference evidence="12" key="2">
    <citation type="submission" date="2022-03" db="EMBL/GenBank/DDBJ databases">
        <title>Draft title - Genomic analysis of global carrot germplasm unveils the trajectory of domestication and the origin of high carotenoid orange carrot.</title>
        <authorList>
            <person name="Iorizzo M."/>
            <person name="Ellison S."/>
            <person name="Senalik D."/>
            <person name="Macko-Podgorni A."/>
            <person name="Grzebelus D."/>
            <person name="Bostan H."/>
            <person name="Rolling W."/>
            <person name="Curaba J."/>
            <person name="Simon P."/>
        </authorList>
    </citation>
    <scope>NUCLEOTIDE SEQUENCE</scope>
    <source>
        <tissue evidence="12">Leaf</tissue>
    </source>
</reference>
<keyword evidence="10" id="KW-0732">Signal</keyword>
<proteinExistence type="inferred from homology"/>
<keyword evidence="9" id="KW-0464">Manganese</keyword>
<keyword evidence="7" id="KW-1133">Transmembrane helix</keyword>
<dbReference type="Gene3D" id="3.60.21.10">
    <property type="match status" value="1"/>
</dbReference>
<gene>
    <name evidence="12" type="ORF">DCAR_0309839</name>
</gene>
<evidence type="ECO:0000256" key="6">
    <source>
        <dbReference type="ARBA" id="ARBA00022801"/>
    </source>
</evidence>
<dbReference type="InterPro" id="IPR033308">
    <property type="entry name" value="PGAP5/Cdc1/Ted1"/>
</dbReference>
<dbReference type="EMBL" id="CP093345">
    <property type="protein sequence ID" value="WOG90595.1"/>
    <property type="molecule type" value="Genomic_DNA"/>
</dbReference>
<dbReference type="SUPFAM" id="SSF56300">
    <property type="entry name" value="Metallo-dependent phosphatases"/>
    <property type="match status" value="1"/>
</dbReference>
<dbReference type="InterPro" id="IPR004843">
    <property type="entry name" value="Calcineurin-like_PHP"/>
</dbReference>
<evidence type="ECO:0000256" key="3">
    <source>
        <dbReference type="ARBA" id="ARBA00008895"/>
    </source>
</evidence>
<dbReference type="GO" id="GO:0016787">
    <property type="term" value="F:hydrolase activity"/>
    <property type="evidence" value="ECO:0007669"/>
    <property type="project" value="UniProtKB-KW"/>
</dbReference>
<organism evidence="12 13">
    <name type="scientific">Daucus carota subsp. sativus</name>
    <name type="common">Carrot</name>
    <dbReference type="NCBI Taxonomy" id="79200"/>
    <lineage>
        <taxon>Eukaryota</taxon>
        <taxon>Viridiplantae</taxon>
        <taxon>Streptophyta</taxon>
        <taxon>Embryophyta</taxon>
        <taxon>Tracheophyta</taxon>
        <taxon>Spermatophyta</taxon>
        <taxon>Magnoliopsida</taxon>
        <taxon>eudicotyledons</taxon>
        <taxon>Gunneridae</taxon>
        <taxon>Pentapetalae</taxon>
        <taxon>asterids</taxon>
        <taxon>campanulids</taxon>
        <taxon>Apiales</taxon>
        <taxon>Apiaceae</taxon>
        <taxon>Apioideae</taxon>
        <taxon>Scandiceae</taxon>
        <taxon>Daucinae</taxon>
        <taxon>Daucus</taxon>
        <taxon>Daucus sect. Daucus</taxon>
    </lineage>
</organism>
<evidence type="ECO:0000313" key="13">
    <source>
        <dbReference type="Proteomes" id="UP000077755"/>
    </source>
</evidence>
<accession>A0AAF0WMD7</accession>
<reference evidence="12" key="1">
    <citation type="journal article" date="2016" name="Nat. Genet.">
        <title>A high-quality carrot genome assembly provides new insights into carotenoid accumulation and asterid genome evolution.</title>
        <authorList>
            <person name="Iorizzo M."/>
            <person name="Ellison S."/>
            <person name="Senalik D."/>
            <person name="Zeng P."/>
            <person name="Satapoomin P."/>
            <person name="Huang J."/>
            <person name="Bowman M."/>
            <person name="Iovene M."/>
            <person name="Sanseverino W."/>
            <person name="Cavagnaro P."/>
            <person name="Yildiz M."/>
            <person name="Macko-Podgorni A."/>
            <person name="Moranska E."/>
            <person name="Grzebelus E."/>
            <person name="Grzebelus D."/>
            <person name="Ashrafi H."/>
            <person name="Zheng Z."/>
            <person name="Cheng S."/>
            <person name="Spooner D."/>
            <person name="Van Deynze A."/>
            <person name="Simon P."/>
        </authorList>
    </citation>
    <scope>NUCLEOTIDE SEQUENCE</scope>
    <source>
        <tissue evidence="12">Leaf</tissue>
    </source>
</reference>
<protein>
    <recommendedName>
        <fullName evidence="11">Calcineurin-like phosphoesterase domain-containing protein</fullName>
    </recommendedName>
</protein>
<evidence type="ECO:0000256" key="4">
    <source>
        <dbReference type="ARBA" id="ARBA00022692"/>
    </source>
</evidence>
<dbReference type="GO" id="GO:0016020">
    <property type="term" value="C:membrane"/>
    <property type="evidence" value="ECO:0007669"/>
    <property type="project" value="UniProtKB-SubCell"/>
</dbReference>
<dbReference type="InterPro" id="IPR029052">
    <property type="entry name" value="Metallo-depent_PP-like"/>
</dbReference>
<dbReference type="Pfam" id="PF00149">
    <property type="entry name" value="Metallophos"/>
    <property type="match status" value="1"/>
</dbReference>